<gene>
    <name evidence="3" type="ORF">GGQ83_001465</name>
</gene>
<comment type="caution">
    <text evidence="3">The sequence shown here is derived from an EMBL/GenBank/DDBJ whole genome shotgun (WGS) entry which is preliminary data.</text>
</comment>
<dbReference type="InterPro" id="IPR042099">
    <property type="entry name" value="ANL_N_sf"/>
</dbReference>
<keyword evidence="4" id="KW-1185">Reference proteome</keyword>
<dbReference type="PANTHER" id="PTHR43767:SF7">
    <property type="entry name" value="MEDIUM_LONG-CHAIN-FATTY-ACID--COA LIGASE FADD8"/>
    <property type="match status" value="1"/>
</dbReference>
<dbReference type="Gene3D" id="3.40.50.12780">
    <property type="entry name" value="N-terminal domain of ligase-like"/>
    <property type="match status" value="1"/>
</dbReference>
<dbReference type="PANTHER" id="PTHR43767">
    <property type="entry name" value="LONG-CHAIN-FATTY-ACID--COA LIGASE"/>
    <property type="match status" value="1"/>
</dbReference>
<dbReference type="SUPFAM" id="SSF56801">
    <property type="entry name" value="Acetyl-CoA synthetase-like"/>
    <property type="match status" value="1"/>
</dbReference>
<dbReference type="Pfam" id="PF00501">
    <property type="entry name" value="AMP-binding"/>
    <property type="match status" value="1"/>
</dbReference>
<dbReference type="InterPro" id="IPR045851">
    <property type="entry name" value="AMP-bd_C_sf"/>
</dbReference>
<feature type="domain" description="AMP-dependent synthetase/ligase" evidence="1">
    <location>
        <begin position="11"/>
        <end position="376"/>
    </location>
</feature>
<evidence type="ECO:0000259" key="2">
    <source>
        <dbReference type="Pfam" id="PF13193"/>
    </source>
</evidence>
<evidence type="ECO:0000313" key="3">
    <source>
        <dbReference type="EMBL" id="MBB3898028.1"/>
    </source>
</evidence>
<evidence type="ECO:0000313" key="4">
    <source>
        <dbReference type="Proteomes" id="UP000553193"/>
    </source>
</evidence>
<dbReference type="AlphaFoldDB" id="A0A840A7J3"/>
<sequence length="513" mass="54813">MLAANLGRLLTWTARRLPAAPALRWRDQVWSWAEMDGRVDRLAAALRGLGVAPGDRVLVHSRNSNVMFETVWACWKAGAVFVPTNVRLTPAEAAYLGAASGAVAMLRDHGFAAHADAVREASPACRLVLAVGDARADEHEVEALIAATPRPAADHEADVDAGHPAWFFFTSGTTGRPKAAVLTHGQMGFVVNNHLADLMPGLTERDVSLVVAPLSHGAGIHALAQVARGACSILLPGERMDAGEAWRLIAEHRVTNMFTVPTILNMLAAHPDAAPHALRHVIYAGAPMYRADQKRALERLGPCLVQYFGMGEVTGNITVLRPDQHSLDDADPRAGSCGVPRTGMDLAVVNAQGWRLPPGGTGEICVRGPAVFAGYHDNPEANAAAFLDGWFHTGDLGHLDAQGFLFITGRASDMFISGGSNVYPREVEEALLTHPDVLECAVVGVPDAKWGEVGVACVVPRGAAPDPAALLAHLAPLLARYKHPHRFVFWEELPKSAYGKVPKSLLRARLVGE</sequence>
<dbReference type="InterPro" id="IPR050237">
    <property type="entry name" value="ATP-dep_AMP-bd_enzyme"/>
</dbReference>
<dbReference type="NCBIfam" id="NF005676">
    <property type="entry name" value="PRK07470.1"/>
    <property type="match status" value="1"/>
</dbReference>
<reference evidence="3 4" key="1">
    <citation type="submission" date="2020-08" db="EMBL/GenBank/DDBJ databases">
        <title>Genomic Encyclopedia of Type Strains, Phase IV (KMG-IV): sequencing the most valuable type-strain genomes for metagenomic binning, comparative biology and taxonomic classification.</title>
        <authorList>
            <person name="Goeker M."/>
        </authorList>
    </citation>
    <scope>NUCLEOTIDE SEQUENCE [LARGE SCALE GENOMIC DNA]</scope>
    <source>
        <strain evidence="3 4">DSM 19979</strain>
    </source>
</reference>
<dbReference type="InterPro" id="IPR000873">
    <property type="entry name" value="AMP-dep_synth/lig_dom"/>
</dbReference>
<name>A0A840A7J3_9PROT</name>
<dbReference type="InterPro" id="IPR025110">
    <property type="entry name" value="AMP-bd_C"/>
</dbReference>
<dbReference type="Pfam" id="PF13193">
    <property type="entry name" value="AMP-binding_C"/>
    <property type="match status" value="1"/>
</dbReference>
<dbReference type="EMBL" id="JACIDJ010000002">
    <property type="protein sequence ID" value="MBB3898028.1"/>
    <property type="molecule type" value="Genomic_DNA"/>
</dbReference>
<dbReference type="RefSeq" id="WP_184383128.1">
    <property type="nucleotide sequence ID" value="NZ_JACIDJ010000002.1"/>
</dbReference>
<protein>
    <submittedName>
        <fullName evidence="3">Acyl-CoA synthetase (AMP-forming)/AMP-acid ligase II</fullName>
    </submittedName>
</protein>
<evidence type="ECO:0000259" key="1">
    <source>
        <dbReference type="Pfam" id="PF00501"/>
    </source>
</evidence>
<proteinExistence type="predicted"/>
<dbReference type="Proteomes" id="UP000553193">
    <property type="component" value="Unassembled WGS sequence"/>
</dbReference>
<organism evidence="3 4">
    <name type="scientific">Roseococcus suduntuyensis</name>
    <dbReference type="NCBI Taxonomy" id="455361"/>
    <lineage>
        <taxon>Bacteria</taxon>
        <taxon>Pseudomonadati</taxon>
        <taxon>Pseudomonadota</taxon>
        <taxon>Alphaproteobacteria</taxon>
        <taxon>Acetobacterales</taxon>
        <taxon>Roseomonadaceae</taxon>
        <taxon>Roseococcus</taxon>
    </lineage>
</organism>
<feature type="domain" description="AMP-binding enzyme C-terminal" evidence="2">
    <location>
        <begin position="426"/>
        <end position="500"/>
    </location>
</feature>
<keyword evidence="3" id="KW-0436">Ligase</keyword>
<accession>A0A840A7J3</accession>
<dbReference type="PROSITE" id="PS00455">
    <property type="entry name" value="AMP_BINDING"/>
    <property type="match status" value="1"/>
</dbReference>
<dbReference type="GO" id="GO:0016877">
    <property type="term" value="F:ligase activity, forming carbon-sulfur bonds"/>
    <property type="evidence" value="ECO:0007669"/>
    <property type="project" value="UniProtKB-ARBA"/>
</dbReference>
<dbReference type="InterPro" id="IPR020845">
    <property type="entry name" value="AMP-binding_CS"/>
</dbReference>
<dbReference type="Gene3D" id="3.30.300.30">
    <property type="match status" value="1"/>
</dbReference>